<dbReference type="SUPFAM" id="SSF55729">
    <property type="entry name" value="Acyl-CoA N-acyltransferases (Nat)"/>
    <property type="match status" value="1"/>
</dbReference>
<dbReference type="PROSITE" id="PS51186">
    <property type="entry name" value="GNAT"/>
    <property type="match status" value="1"/>
</dbReference>
<reference evidence="3 4" key="1">
    <citation type="submission" date="2019-08" db="EMBL/GenBank/DDBJ databases">
        <title>Bacillus genomes from the desert of Cuatro Cienegas, Coahuila.</title>
        <authorList>
            <person name="Olmedo-Alvarez G."/>
        </authorList>
    </citation>
    <scope>NUCLEOTIDE SEQUENCE [LARGE SCALE GENOMIC DNA]</scope>
    <source>
        <strain evidence="3 4">CH451a_14T</strain>
    </source>
</reference>
<keyword evidence="3" id="KW-0808">Transferase</keyword>
<dbReference type="RefSeq" id="WP_148990887.1">
    <property type="nucleotide sequence ID" value="NZ_VTEW01000003.1"/>
</dbReference>
<name>A0A5D4U6G9_9BACI</name>
<dbReference type="AlphaFoldDB" id="A0A5D4U6G9"/>
<dbReference type="PANTHER" id="PTHR31438:SF1">
    <property type="entry name" value="LYSINE N-ACYLTRANSFERASE C17G9.06C-RELATED"/>
    <property type="match status" value="1"/>
</dbReference>
<dbReference type="InterPro" id="IPR000182">
    <property type="entry name" value="GNAT_dom"/>
</dbReference>
<sequence length="176" mass="20361">MEKVILFKEMTAEDIPLMEKWLQSPPVYEFYGGKPMEPEAVRKKYNPRILGSHFVRPYIFLYDGTPAGYLQKYKIEESQAFQWGFAKEESIIGIDCFIGESELFNKGIGTKMVKEFINQIIQEDTPTFIVLDPSMENKRAVRCYEKAGFKKRSEINEGTSLLMEINCSVIRLPHSV</sequence>
<dbReference type="GO" id="GO:0016410">
    <property type="term" value="F:N-acyltransferase activity"/>
    <property type="evidence" value="ECO:0007669"/>
    <property type="project" value="TreeGrafter"/>
</dbReference>
<evidence type="ECO:0000313" key="4">
    <source>
        <dbReference type="Proteomes" id="UP000325054"/>
    </source>
</evidence>
<evidence type="ECO:0000259" key="2">
    <source>
        <dbReference type="PROSITE" id="PS51186"/>
    </source>
</evidence>
<dbReference type="OrthoDB" id="9795206at2"/>
<feature type="domain" description="N-acetyltransferase" evidence="2">
    <location>
        <begin position="5"/>
        <end position="168"/>
    </location>
</feature>
<gene>
    <name evidence="3" type="ORF">FZC80_04165</name>
</gene>
<dbReference type="Gene3D" id="3.40.630.30">
    <property type="match status" value="1"/>
</dbReference>
<dbReference type="Proteomes" id="UP000325054">
    <property type="component" value="Unassembled WGS sequence"/>
</dbReference>
<comment type="caution">
    <text evidence="3">The sequence shown here is derived from an EMBL/GenBank/DDBJ whole genome shotgun (WGS) entry which is preliminary data.</text>
</comment>
<dbReference type="GO" id="GO:0046677">
    <property type="term" value="P:response to antibiotic"/>
    <property type="evidence" value="ECO:0007669"/>
    <property type="project" value="UniProtKB-KW"/>
</dbReference>
<evidence type="ECO:0000256" key="1">
    <source>
        <dbReference type="ARBA" id="ARBA00023251"/>
    </source>
</evidence>
<dbReference type="Pfam" id="PF13523">
    <property type="entry name" value="Acetyltransf_8"/>
    <property type="match status" value="1"/>
</dbReference>
<accession>A0A5D4U6G9</accession>
<proteinExistence type="predicted"/>
<dbReference type="PANTHER" id="PTHR31438">
    <property type="entry name" value="LYSINE N-ACYLTRANSFERASE C17G9.06C-RELATED"/>
    <property type="match status" value="1"/>
</dbReference>
<evidence type="ECO:0000313" key="3">
    <source>
        <dbReference type="EMBL" id="TYS82740.1"/>
    </source>
</evidence>
<dbReference type="EMBL" id="VTEW01000003">
    <property type="protein sequence ID" value="TYS82740.1"/>
    <property type="molecule type" value="Genomic_DNA"/>
</dbReference>
<dbReference type="InterPro" id="IPR016181">
    <property type="entry name" value="Acyl_CoA_acyltransferase"/>
</dbReference>
<keyword evidence="1" id="KW-0046">Antibiotic resistance</keyword>
<organism evidence="3 4">
    <name type="scientific">Rossellomorea aquimaris</name>
    <dbReference type="NCBI Taxonomy" id="189382"/>
    <lineage>
        <taxon>Bacteria</taxon>
        <taxon>Bacillati</taxon>
        <taxon>Bacillota</taxon>
        <taxon>Bacilli</taxon>
        <taxon>Bacillales</taxon>
        <taxon>Bacillaceae</taxon>
        <taxon>Rossellomorea</taxon>
    </lineage>
</organism>
<protein>
    <submittedName>
        <fullName evidence="3">GNAT family N-acetyltransferase</fullName>
    </submittedName>
</protein>